<dbReference type="EMBL" id="BMZB01000006">
    <property type="protein sequence ID" value="GGZ42943.1"/>
    <property type="molecule type" value="Genomic_DNA"/>
</dbReference>
<protein>
    <recommendedName>
        <fullName evidence="4">Beta/Gamma crystallin</fullName>
    </recommendedName>
</protein>
<evidence type="ECO:0008006" key="4">
    <source>
        <dbReference type="Google" id="ProtNLM"/>
    </source>
</evidence>
<accession>A0A918QFU1</accession>
<dbReference type="AlphaFoldDB" id="A0A918QFU1"/>
<gene>
    <name evidence="2" type="ORF">GCM10011273_32080</name>
</gene>
<feature type="chain" id="PRO_5036931151" description="Beta/Gamma crystallin" evidence="1">
    <location>
        <begin position="25"/>
        <end position="138"/>
    </location>
</feature>
<keyword evidence="3" id="KW-1185">Reference proteome</keyword>
<feature type="signal peptide" evidence="1">
    <location>
        <begin position="1"/>
        <end position="24"/>
    </location>
</feature>
<evidence type="ECO:0000313" key="3">
    <source>
        <dbReference type="Proteomes" id="UP000662572"/>
    </source>
</evidence>
<dbReference type="InterPro" id="IPR045500">
    <property type="entry name" value="DUF6491"/>
</dbReference>
<proteinExistence type="predicted"/>
<dbReference type="Proteomes" id="UP000662572">
    <property type="component" value="Unassembled WGS sequence"/>
</dbReference>
<organism evidence="2 3">
    <name type="scientific">Asticcacaulis endophyticus</name>
    <dbReference type="NCBI Taxonomy" id="1395890"/>
    <lineage>
        <taxon>Bacteria</taxon>
        <taxon>Pseudomonadati</taxon>
        <taxon>Pseudomonadota</taxon>
        <taxon>Alphaproteobacteria</taxon>
        <taxon>Caulobacterales</taxon>
        <taxon>Caulobacteraceae</taxon>
        <taxon>Asticcacaulis</taxon>
    </lineage>
</organism>
<sequence>MIKIASKMALLAVAGGILSAPAFAAAPVVQSVKPDAPRQCFDLNNMRTRMVIEPDSLLIEDGFGKYVLLKLTAPCRNIDELDRIGFEFNGSTQVCSRTDVKILHSRNTEAPLRCLIDTMTPLTKDEAKVYMTPKPKAQ</sequence>
<reference evidence="2" key="2">
    <citation type="submission" date="2020-09" db="EMBL/GenBank/DDBJ databases">
        <authorList>
            <person name="Sun Q."/>
            <person name="Kim S."/>
        </authorList>
    </citation>
    <scope>NUCLEOTIDE SEQUENCE</scope>
    <source>
        <strain evidence="2">KCTC 32296</strain>
    </source>
</reference>
<keyword evidence="1" id="KW-0732">Signal</keyword>
<evidence type="ECO:0000313" key="2">
    <source>
        <dbReference type="EMBL" id="GGZ42943.1"/>
    </source>
</evidence>
<evidence type="ECO:0000256" key="1">
    <source>
        <dbReference type="SAM" id="SignalP"/>
    </source>
</evidence>
<name>A0A918QFU1_9CAUL</name>
<dbReference type="Pfam" id="PF20101">
    <property type="entry name" value="DUF6491"/>
    <property type="match status" value="1"/>
</dbReference>
<comment type="caution">
    <text evidence="2">The sequence shown here is derived from an EMBL/GenBank/DDBJ whole genome shotgun (WGS) entry which is preliminary data.</text>
</comment>
<reference evidence="2" key="1">
    <citation type="journal article" date="2014" name="Int. J. Syst. Evol. Microbiol.">
        <title>Complete genome sequence of Corynebacterium casei LMG S-19264T (=DSM 44701T), isolated from a smear-ripened cheese.</title>
        <authorList>
            <consortium name="US DOE Joint Genome Institute (JGI-PGF)"/>
            <person name="Walter F."/>
            <person name="Albersmeier A."/>
            <person name="Kalinowski J."/>
            <person name="Ruckert C."/>
        </authorList>
    </citation>
    <scope>NUCLEOTIDE SEQUENCE</scope>
    <source>
        <strain evidence="2">KCTC 32296</strain>
    </source>
</reference>